<gene>
    <name evidence="1" type="ORF">LMH87_000189</name>
</gene>
<dbReference type="EMBL" id="JAJHUN010000007">
    <property type="protein sequence ID" value="KAJ4154918.1"/>
    <property type="molecule type" value="Genomic_DNA"/>
</dbReference>
<dbReference type="KEGG" id="amus:LMH87_000189"/>
<organism evidence="1 2">
    <name type="scientific">Akanthomyces muscarius</name>
    <name type="common">Entomopathogenic fungus</name>
    <name type="synonym">Lecanicillium muscarium</name>
    <dbReference type="NCBI Taxonomy" id="2231603"/>
    <lineage>
        <taxon>Eukaryota</taxon>
        <taxon>Fungi</taxon>
        <taxon>Dikarya</taxon>
        <taxon>Ascomycota</taxon>
        <taxon>Pezizomycotina</taxon>
        <taxon>Sordariomycetes</taxon>
        <taxon>Hypocreomycetidae</taxon>
        <taxon>Hypocreales</taxon>
        <taxon>Cordycipitaceae</taxon>
        <taxon>Akanthomyces</taxon>
    </lineage>
</organism>
<proteinExistence type="predicted"/>
<dbReference type="GeneID" id="80887348"/>
<reference evidence="1" key="1">
    <citation type="journal article" date="2023" name="Access Microbiol">
        <title>De-novo genome assembly for Akanthomyces muscarius, a biocontrol agent of insect agricultural pests.</title>
        <authorList>
            <person name="Erdos Z."/>
            <person name="Studholme D.J."/>
            <person name="Raymond B."/>
            <person name="Sharma M."/>
        </authorList>
    </citation>
    <scope>NUCLEOTIDE SEQUENCE</scope>
    <source>
        <strain evidence="1">Ve6</strain>
    </source>
</reference>
<keyword evidence="2" id="KW-1185">Reference proteome</keyword>
<dbReference type="AlphaFoldDB" id="A0A9W8QHF5"/>
<accession>A0A9W8QHF5</accession>
<protein>
    <submittedName>
        <fullName evidence="1">Uncharacterized protein</fullName>
    </submittedName>
</protein>
<evidence type="ECO:0000313" key="1">
    <source>
        <dbReference type="EMBL" id="KAJ4154918.1"/>
    </source>
</evidence>
<evidence type="ECO:0000313" key="2">
    <source>
        <dbReference type="Proteomes" id="UP001144673"/>
    </source>
</evidence>
<dbReference type="RefSeq" id="XP_056055042.1">
    <property type="nucleotide sequence ID" value="XM_056198056.1"/>
</dbReference>
<sequence length="121" mass="14041">MLDEESRPPDLGDITDPSKTAKIAFAAQAAESSVYLKESDRLNHYKGVHRPSWPRLAALHHILDEGCHTRRLMPRYHWTRQNLCWTARPRHSYKTPSYISKGSFQHSVAQSGPKKRDWQFT</sequence>
<name>A0A9W8QHF5_AKAMU</name>
<comment type="caution">
    <text evidence="1">The sequence shown here is derived from an EMBL/GenBank/DDBJ whole genome shotgun (WGS) entry which is preliminary data.</text>
</comment>
<dbReference type="Proteomes" id="UP001144673">
    <property type="component" value="Chromosome 6"/>
</dbReference>